<keyword evidence="4" id="KW-0560">Oxidoreductase</keyword>
<evidence type="ECO:0000256" key="3">
    <source>
        <dbReference type="ARBA" id="ARBA00022723"/>
    </source>
</evidence>
<evidence type="ECO:0000256" key="5">
    <source>
        <dbReference type="ARBA" id="ARBA00023004"/>
    </source>
</evidence>
<reference evidence="8 9" key="1">
    <citation type="submission" date="2020-08" db="EMBL/GenBank/DDBJ databases">
        <title>Sequencing the genomes of 1000 actinobacteria strains.</title>
        <authorList>
            <person name="Klenk H.-P."/>
        </authorList>
    </citation>
    <scope>NUCLEOTIDE SEQUENCE [LARGE SCALE GENOMIC DNA]</scope>
    <source>
        <strain evidence="8 9">DSM 44230</strain>
    </source>
</reference>
<evidence type="ECO:0000313" key="9">
    <source>
        <dbReference type="Proteomes" id="UP000533598"/>
    </source>
</evidence>
<dbReference type="GO" id="GO:0005506">
    <property type="term" value="F:iron ion binding"/>
    <property type="evidence" value="ECO:0007669"/>
    <property type="project" value="InterPro"/>
</dbReference>
<dbReference type="InterPro" id="IPR001128">
    <property type="entry name" value="Cyt_P450"/>
</dbReference>
<dbReference type="FunFam" id="1.10.630.10:FF:000018">
    <property type="entry name" value="Cytochrome P450 monooxygenase"/>
    <property type="match status" value="1"/>
</dbReference>
<evidence type="ECO:0000256" key="2">
    <source>
        <dbReference type="ARBA" id="ARBA00022617"/>
    </source>
</evidence>
<dbReference type="CDD" id="cd11030">
    <property type="entry name" value="CYP105-like"/>
    <property type="match status" value="1"/>
</dbReference>
<dbReference type="PANTHER" id="PTHR46696">
    <property type="entry name" value="P450, PUTATIVE (EUROFUNG)-RELATED"/>
    <property type="match status" value="1"/>
</dbReference>
<gene>
    <name evidence="8" type="ORF">HNR67_004406</name>
</gene>
<evidence type="ECO:0000256" key="1">
    <source>
        <dbReference type="ARBA" id="ARBA00010617"/>
    </source>
</evidence>
<comment type="similarity">
    <text evidence="1">Belongs to the cytochrome P450 family.</text>
</comment>
<proteinExistence type="inferred from homology"/>
<dbReference type="PRINTS" id="PR00385">
    <property type="entry name" value="P450"/>
</dbReference>
<evidence type="ECO:0000256" key="4">
    <source>
        <dbReference type="ARBA" id="ARBA00023002"/>
    </source>
</evidence>
<keyword evidence="9" id="KW-1185">Reference proteome</keyword>
<feature type="region of interest" description="Disordered" evidence="7">
    <location>
        <begin position="1"/>
        <end position="20"/>
    </location>
</feature>
<keyword evidence="5" id="KW-0408">Iron</keyword>
<dbReference type="GO" id="GO:0016705">
    <property type="term" value="F:oxidoreductase activity, acting on paired donors, with incorporation or reduction of molecular oxygen"/>
    <property type="evidence" value="ECO:0007669"/>
    <property type="project" value="InterPro"/>
</dbReference>
<dbReference type="Pfam" id="PF00067">
    <property type="entry name" value="p450"/>
    <property type="match status" value="1"/>
</dbReference>
<sequence length="403" mass="43594">MTETIHLGNGLPPTRERPLDPSDVLAQIRAQAPIAPFTFADGHAGWLVTGYAQAKAILTDPRFSARAEYSHPAIAGERAQSFNPADYPPGMFSKMDGEEHSRFRKLFAGQFTARRINELTDRITEVAEGHAKAMLAAGPPADLTTDFAVPVSSMVICELLGVPYEDRDRFEKDTATFLNHASSYEDSKTAIGSIYMFLAELVQRRAADPADDVLSAVVASGELSAPEVIGACLGMLIAGFEGSASQLALGMYTLLTNPEQQAVLRADESIMDNAVEELLRYLSVVKDGTQRCPVEDLEIDGVLLKKGETALVHVAAANRDPARFADPDRLDLRRTDAAGHLALGYGPHICLGQQLARVQMRVGYGTLLRTFPDLRLAKPVAEIPVGVGMALQGVRNLPVTWGR</sequence>
<accession>A0A7W7CEE8</accession>
<evidence type="ECO:0000313" key="8">
    <source>
        <dbReference type="EMBL" id="MBB4678288.1"/>
    </source>
</evidence>
<keyword evidence="2" id="KW-0349">Heme</keyword>
<dbReference type="RefSeq" id="WP_185004140.1">
    <property type="nucleotide sequence ID" value="NZ_BAAAUI010000004.1"/>
</dbReference>
<dbReference type="Gene3D" id="1.10.630.10">
    <property type="entry name" value="Cytochrome P450"/>
    <property type="match status" value="1"/>
</dbReference>
<evidence type="ECO:0000256" key="6">
    <source>
        <dbReference type="ARBA" id="ARBA00023033"/>
    </source>
</evidence>
<protein>
    <submittedName>
        <fullName evidence="8">Cytochrome P450</fullName>
    </submittedName>
</protein>
<name>A0A7W7CEE8_9PSEU</name>
<evidence type="ECO:0000256" key="7">
    <source>
        <dbReference type="SAM" id="MobiDB-lite"/>
    </source>
</evidence>
<dbReference type="Proteomes" id="UP000533598">
    <property type="component" value="Unassembled WGS sequence"/>
</dbReference>
<dbReference type="AlphaFoldDB" id="A0A7W7CEE8"/>
<dbReference type="PANTHER" id="PTHR46696:SF1">
    <property type="entry name" value="CYTOCHROME P450 YJIB-RELATED"/>
    <property type="match status" value="1"/>
</dbReference>
<dbReference type="InterPro" id="IPR036396">
    <property type="entry name" value="Cyt_P450_sf"/>
</dbReference>
<comment type="caution">
    <text evidence="8">The sequence shown here is derived from an EMBL/GenBank/DDBJ whole genome shotgun (WGS) entry which is preliminary data.</text>
</comment>
<keyword evidence="6" id="KW-0503">Monooxygenase</keyword>
<dbReference type="GO" id="GO:0004497">
    <property type="term" value="F:monooxygenase activity"/>
    <property type="evidence" value="ECO:0007669"/>
    <property type="project" value="UniProtKB-KW"/>
</dbReference>
<dbReference type="InterPro" id="IPR002397">
    <property type="entry name" value="Cyt_P450_B"/>
</dbReference>
<dbReference type="EMBL" id="JACHMH010000001">
    <property type="protein sequence ID" value="MBB4678288.1"/>
    <property type="molecule type" value="Genomic_DNA"/>
</dbReference>
<dbReference type="PRINTS" id="PR00359">
    <property type="entry name" value="BP450"/>
</dbReference>
<organism evidence="8 9">
    <name type="scientific">Crossiella cryophila</name>
    <dbReference type="NCBI Taxonomy" id="43355"/>
    <lineage>
        <taxon>Bacteria</taxon>
        <taxon>Bacillati</taxon>
        <taxon>Actinomycetota</taxon>
        <taxon>Actinomycetes</taxon>
        <taxon>Pseudonocardiales</taxon>
        <taxon>Pseudonocardiaceae</taxon>
        <taxon>Crossiella</taxon>
    </lineage>
</organism>
<keyword evidence="3" id="KW-0479">Metal-binding</keyword>
<dbReference type="SUPFAM" id="SSF48264">
    <property type="entry name" value="Cytochrome P450"/>
    <property type="match status" value="1"/>
</dbReference>
<dbReference type="GO" id="GO:0020037">
    <property type="term" value="F:heme binding"/>
    <property type="evidence" value="ECO:0007669"/>
    <property type="project" value="InterPro"/>
</dbReference>